<gene>
    <name evidence="8" type="ORF">H4075_05195</name>
</gene>
<accession>A0A7G5XJE5</accession>
<dbReference type="AlphaFoldDB" id="A0A7G5XJE5"/>
<evidence type="ECO:0000256" key="4">
    <source>
        <dbReference type="ARBA" id="ARBA00023136"/>
    </source>
</evidence>
<dbReference type="Pfam" id="PF14322">
    <property type="entry name" value="SusD-like_3"/>
    <property type="match status" value="1"/>
</dbReference>
<proteinExistence type="inferred from homology"/>
<sequence length="503" mass="56280">MKKITIHIASLFLLMLMLASCKKWVDYNPREDFRITELDYLKSESDYRTMVVSVYTPLQWINQVVPIGDIASDNAVSGGENASDVLALQQIDDYTHTSVNSALEEIWKSAYEGVNRANYMTQYKDKNLAGNTVDFAGKEALYGEVYFIRAYYYFTLVKMFGDVPLFVDKRLSLSDSRSLQRTAKADVYKQIEKDLTAAAAVLPAVQQQKGRITKYAAQALLGKVLIYQGKFDAAAPVLESIITSNAFSLVTNFASMYLSSGENGPESVFEIQYSNTSPYYNWGGYNRGQGNYAVQQCGVRGLNGTNAMPYAAGWSTNLPTQNLANAYAAGDQRKAVTILDIEAYKNANPSFNITYQVAPYKNTGLYNQKYLPRKGETSGQLELNYTNNFRIIRYAEVLLLAAEAFNRSSTPNDTKAQTYLNLVRQRAFNDNLHNITSTGTALRQAIWDERRLELGMEGDRFFDLVRTGQAASKITGFVANKHEVFPIPQTEVLISGLTQNNGY</sequence>
<keyword evidence="4" id="KW-0472">Membrane</keyword>
<dbReference type="InterPro" id="IPR033985">
    <property type="entry name" value="SusD-like_N"/>
</dbReference>
<evidence type="ECO:0000256" key="3">
    <source>
        <dbReference type="ARBA" id="ARBA00022729"/>
    </source>
</evidence>
<dbReference type="RefSeq" id="WP_182804794.1">
    <property type="nucleotide sequence ID" value="NZ_CP060007.1"/>
</dbReference>
<comment type="similarity">
    <text evidence="2">Belongs to the SusD family.</text>
</comment>
<dbReference type="Proteomes" id="UP000515344">
    <property type="component" value="Chromosome"/>
</dbReference>
<feature type="domain" description="RagB/SusD" evidence="6">
    <location>
        <begin position="265"/>
        <end position="476"/>
    </location>
</feature>
<reference evidence="9" key="1">
    <citation type="submission" date="2020-08" db="EMBL/GenBank/DDBJ databases">
        <title>Lacibacter sp. S13-6-6 genome sequencing.</title>
        <authorList>
            <person name="Jin L."/>
        </authorList>
    </citation>
    <scope>NUCLEOTIDE SEQUENCE [LARGE SCALE GENOMIC DNA]</scope>
    <source>
        <strain evidence="9">S13-6-6</strain>
    </source>
</reference>
<comment type="subcellular location">
    <subcellularLocation>
        <location evidence="1">Cell outer membrane</location>
    </subcellularLocation>
</comment>
<feature type="domain" description="SusD-like N-terminal" evidence="7">
    <location>
        <begin position="68"/>
        <end position="224"/>
    </location>
</feature>
<evidence type="ECO:0000256" key="2">
    <source>
        <dbReference type="ARBA" id="ARBA00006275"/>
    </source>
</evidence>
<evidence type="ECO:0000259" key="6">
    <source>
        <dbReference type="Pfam" id="PF07980"/>
    </source>
</evidence>
<evidence type="ECO:0000313" key="9">
    <source>
        <dbReference type="Proteomes" id="UP000515344"/>
    </source>
</evidence>
<organism evidence="8 9">
    <name type="scientific">Lacibacter sediminis</name>
    <dbReference type="NCBI Taxonomy" id="2760713"/>
    <lineage>
        <taxon>Bacteria</taxon>
        <taxon>Pseudomonadati</taxon>
        <taxon>Bacteroidota</taxon>
        <taxon>Chitinophagia</taxon>
        <taxon>Chitinophagales</taxon>
        <taxon>Chitinophagaceae</taxon>
        <taxon>Lacibacter</taxon>
    </lineage>
</organism>
<evidence type="ECO:0000256" key="1">
    <source>
        <dbReference type="ARBA" id="ARBA00004442"/>
    </source>
</evidence>
<dbReference type="InterPro" id="IPR012944">
    <property type="entry name" value="SusD_RagB_dom"/>
</dbReference>
<keyword evidence="9" id="KW-1185">Reference proteome</keyword>
<dbReference type="PROSITE" id="PS51257">
    <property type="entry name" value="PROKAR_LIPOPROTEIN"/>
    <property type="match status" value="1"/>
</dbReference>
<evidence type="ECO:0000256" key="5">
    <source>
        <dbReference type="ARBA" id="ARBA00023237"/>
    </source>
</evidence>
<dbReference type="EMBL" id="CP060007">
    <property type="protein sequence ID" value="QNA45598.1"/>
    <property type="molecule type" value="Genomic_DNA"/>
</dbReference>
<keyword evidence="5" id="KW-0998">Cell outer membrane</keyword>
<evidence type="ECO:0000313" key="8">
    <source>
        <dbReference type="EMBL" id="QNA45598.1"/>
    </source>
</evidence>
<dbReference type="InterPro" id="IPR011990">
    <property type="entry name" value="TPR-like_helical_dom_sf"/>
</dbReference>
<keyword evidence="3" id="KW-0732">Signal</keyword>
<dbReference type="SUPFAM" id="SSF48452">
    <property type="entry name" value="TPR-like"/>
    <property type="match status" value="1"/>
</dbReference>
<dbReference type="GO" id="GO:0009279">
    <property type="term" value="C:cell outer membrane"/>
    <property type="evidence" value="ECO:0007669"/>
    <property type="project" value="UniProtKB-SubCell"/>
</dbReference>
<protein>
    <submittedName>
        <fullName evidence="8">RagB/SusD family nutrient uptake outer membrane protein</fullName>
    </submittedName>
</protein>
<name>A0A7G5XJE5_9BACT</name>
<dbReference type="Gene3D" id="1.25.40.390">
    <property type="match status" value="1"/>
</dbReference>
<evidence type="ECO:0000259" key="7">
    <source>
        <dbReference type="Pfam" id="PF14322"/>
    </source>
</evidence>
<dbReference type="Pfam" id="PF07980">
    <property type="entry name" value="SusD_RagB"/>
    <property type="match status" value="1"/>
</dbReference>
<dbReference type="CDD" id="cd08977">
    <property type="entry name" value="SusD"/>
    <property type="match status" value="1"/>
</dbReference>
<dbReference type="KEGG" id="lacs:H4075_05195"/>